<accession>A0A9D4LUM2</accession>
<gene>
    <name evidence="1" type="ORF">DPMN_027123</name>
</gene>
<dbReference type="Proteomes" id="UP000828390">
    <property type="component" value="Unassembled WGS sequence"/>
</dbReference>
<proteinExistence type="predicted"/>
<feature type="non-terminal residue" evidence="1">
    <location>
        <position position="1"/>
    </location>
</feature>
<sequence>SRQVCGYFDTRWHFDTRSQQKPRARVSRPALHIETFYGHGFSMQPCSGRLMEDDRFRITSVEYMSNLSTIICDSP</sequence>
<reference evidence="1" key="2">
    <citation type="submission" date="2020-11" db="EMBL/GenBank/DDBJ databases">
        <authorList>
            <person name="McCartney M.A."/>
            <person name="Auch B."/>
            <person name="Kono T."/>
            <person name="Mallez S."/>
            <person name="Becker A."/>
            <person name="Gohl D.M."/>
            <person name="Silverstein K.A.T."/>
            <person name="Koren S."/>
            <person name="Bechman K.B."/>
            <person name="Herman A."/>
            <person name="Abrahante J.E."/>
            <person name="Garbe J."/>
        </authorList>
    </citation>
    <scope>NUCLEOTIDE SEQUENCE</scope>
    <source>
        <strain evidence="1">Duluth1</strain>
        <tissue evidence="1">Whole animal</tissue>
    </source>
</reference>
<dbReference type="AlphaFoldDB" id="A0A9D4LUM2"/>
<protein>
    <submittedName>
        <fullName evidence="1">Uncharacterized protein</fullName>
    </submittedName>
</protein>
<reference evidence="1" key="1">
    <citation type="journal article" date="2019" name="bioRxiv">
        <title>The Genome of the Zebra Mussel, Dreissena polymorpha: A Resource for Invasive Species Research.</title>
        <authorList>
            <person name="McCartney M.A."/>
            <person name="Auch B."/>
            <person name="Kono T."/>
            <person name="Mallez S."/>
            <person name="Zhang Y."/>
            <person name="Obille A."/>
            <person name="Becker A."/>
            <person name="Abrahante J.E."/>
            <person name="Garbe J."/>
            <person name="Badalamenti J.P."/>
            <person name="Herman A."/>
            <person name="Mangelson H."/>
            <person name="Liachko I."/>
            <person name="Sullivan S."/>
            <person name="Sone E.D."/>
            <person name="Koren S."/>
            <person name="Silverstein K.A.T."/>
            <person name="Beckman K.B."/>
            <person name="Gohl D.M."/>
        </authorList>
    </citation>
    <scope>NUCLEOTIDE SEQUENCE</scope>
    <source>
        <strain evidence="1">Duluth1</strain>
        <tissue evidence="1">Whole animal</tissue>
    </source>
</reference>
<dbReference type="EMBL" id="JAIWYP010000002">
    <property type="protein sequence ID" value="KAH3864109.1"/>
    <property type="molecule type" value="Genomic_DNA"/>
</dbReference>
<keyword evidence="2" id="KW-1185">Reference proteome</keyword>
<evidence type="ECO:0000313" key="2">
    <source>
        <dbReference type="Proteomes" id="UP000828390"/>
    </source>
</evidence>
<organism evidence="1 2">
    <name type="scientific">Dreissena polymorpha</name>
    <name type="common">Zebra mussel</name>
    <name type="synonym">Mytilus polymorpha</name>
    <dbReference type="NCBI Taxonomy" id="45954"/>
    <lineage>
        <taxon>Eukaryota</taxon>
        <taxon>Metazoa</taxon>
        <taxon>Spiralia</taxon>
        <taxon>Lophotrochozoa</taxon>
        <taxon>Mollusca</taxon>
        <taxon>Bivalvia</taxon>
        <taxon>Autobranchia</taxon>
        <taxon>Heteroconchia</taxon>
        <taxon>Euheterodonta</taxon>
        <taxon>Imparidentia</taxon>
        <taxon>Neoheterodontei</taxon>
        <taxon>Myida</taxon>
        <taxon>Dreissenoidea</taxon>
        <taxon>Dreissenidae</taxon>
        <taxon>Dreissena</taxon>
    </lineage>
</organism>
<evidence type="ECO:0000313" key="1">
    <source>
        <dbReference type="EMBL" id="KAH3864109.1"/>
    </source>
</evidence>
<comment type="caution">
    <text evidence="1">The sequence shown here is derived from an EMBL/GenBank/DDBJ whole genome shotgun (WGS) entry which is preliminary data.</text>
</comment>
<name>A0A9D4LUM2_DREPO</name>